<name>A0ABY7FZW8_MYAAR</name>
<evidence type="ECO:0000313" key="1">
    <source>
        <dbReference type="EMBL" id="WAR26301.1"/>
    </source>
</evidence>
<organism evidence="1 2">
    <name type="scientific">Mya arenaria</name>
    <name type="common">Soft-shell clam</name>
    <dbReference type="NCBI Taxonomy" id="6604"/>
    <lineage>
        <taxon>Eukaryota</taxon>
        <taxon>Metazoa</taxon>
        <taxon>Spiralia</taxon>
        <taxon>Lophotrochozoa</taxon>
        <taxon>Mollusca</taxon>
        <taxon>Bivalvia</taxon>
        <taxon>Autobranchia</taxon>
        <taxon>Heteroconchia</taxon>
        <taxon>Euheterodonta</taxon>
        <taxon>Imparidentia</taxon>
        <taxon>Neoheterodontei</taxon>
        <taxon>Myida</taxon>
        <taxon>Myoidea</taxon>
        <taxon>Myidae</taxon>
        <taxon>Mya</taxon>
    </lineage>
</organism>
<sequence>MRTVSTRKRLSNALGVEMSMVYQKQLYNISGNVVTTQKELTKMSIFARGFLFLRSLTVLTAESTLVTNSDVANDYNNYRDDVESKKNNKWPYVDLKIYETVRYCCTPLNLNSAIVSQWKFYQSYLIVKDLYVAGKADVQRNVRSATAKHIRELQAVSCFPHSFLRCSSREERALERGVEASDPARVVGGRDVVKMNPAALSDLGMPAHAKIVVTAPNADVLPGSAKLLRIRKLGALSLNFFKHTDVYSSSGFRPGIGAASDFACPLSASTFSNTGETFINCFRASCALCVGLISFLAEGCFKSKSNKYTGELISIEVVVPVTAFVNLSLMKPAAKRATCCQPTIKMPVVGTAEL</sequence>
<dbReference type="Proteomes" id="UP001164746">
    <property type="component" value="Chromosome 14"/>
</dbReference>
<keyword evidence="2" id="KW-1185">Reference proteome</keyword>
<reference evidence="1" key="1">
    <citation type="submission" date="2022-11" db="EMBL/GenBank/DDBJ databases">
        <title>Centuries of genome instability and evolution in soft-shell clam transmissible cancer (bioRxiv).</title>
        <authorList>
            <person name="Hart S.F.M."/>
            <person name="Yonemitsu M.A."/>
            <person name="Giersch R.M."/>
            <person name="Beal B.F."/>
            <person name="Arriagada G."/>
            <person name="Davis B.W."/>
            <person name="Ostrander E.A."/>
            <person name="Goff S.P."/>
            <person name="Metzger M.J."/>
        </authorList>
    </citation>
    <scope>NUCLEOTIDE SEQUENCE</scope>
    <source>
        <strain evidence="1">MELC-2E11</strain>
        <tissue evidence="1">Siphon/mantle</tissue>
    </source>
</reference>
<evidence type="ECO:0000313" key="2">
    <source>
        <dbReference type="Proteomes" id="UP001164746"/>
    </source>
</evidence>
<protein>
    <submittedName>
        <fullName evidence="1">Uncharacterized protein</fullName>
    </submittedName>
</protein>
<proteinExistence type="predicted"/>
<accession>A0ABY7FZW8</accession>
<dbReference type="EMBL" id="CP111025">
    <property type="protein sequence ID" value="WAR26301.1"/>
    <property type="molecule type" value="Genomic_DNA"/>
</dbReference>
<gene>
    <name evidence="1" type="ORF">MAR_012005</name>
</gene>